<dbReference type="EMBL" id="HBGQ01098324">
    <property type="protein sequence ID" value="CAD9537825.1"/>
    <property type="molecule type" value="Transcribed_RNA"/>
</dbReference>
<sequence>MSAIKGKILKAEGLKNVDLWGKSDPFVHIFFEKCGGDKLGESRTATKTDDLNPVWEDENFNFACPDSEDLLDTQLRFQVMDTGLGPDVELGTVTIPTKLIPLLVDGAEATVFEVSLGIVKKKSMGKIWVQVGVLPAPSLFG</sequence>
<dbReference type="GO" id="GO:0016020">
    <property type="term" value="C:membrane"/>
    <property type="evidence" value="ECO:0007669"/>
    <property type="project" value="TreeGrafter"/>
</dbReference>
<accession>A0A7S2NF99</accession>
<dbReference type="SUPFAM" id="SSF49562">
    <property type="entry name" value="C2 domain (Calcium/lipid-binding domain, CaLB)"/>
    <property type="match status" value="1"/>
</dbReference>
<name>A0A7S2NF99_9DINO</name>
<keyword evidence="1" id="KW-0479">Metal-binding</keyword>
<dbReference type="Gene3D" id="2.60.40.150">
    <property type="entry name" value="C2 domain"/>
    <property type="match status" value="1"/>
</dbReference>
<organism evidence="4">
    <name type="scientific">Alexandrium andersonii</name>
    <dbReference type="NCBI Taxonomy" id="327968"/>
    <lineage>
        <taxon>Eukaryota</taxon>
        <taxon>Sar</taxon>
        <taxon>Alveolata</taxon>
        <taxon>Dinophyceae</taxon>
        <taxon>Gonyaulacales</taxon>
        <taxon>Pyrocystaceae</taxon>
        <taxon>Alexandrium</taxon>
    </lineage>
</organism>
<dbReference type="InterPro" id="IPR000008">
    <property type="entry name" value="C2_dom"/>
</dbReference>
<dbReference type="PROSITE" id="PS50004">
    <property type="entry name" value="C2"/>
    <property type="match status" value="1"/>
</dbReference>
<dbReference type="PANTHER" id="PTHR45911">
    <property type="entry name" value="C2 DOMAIN-CONTAINING PROTEIN"/>
    <property type="match status" value="1"/>
</dbReference>
<keyword evidence="2" id="KW-0106">Calcium</keyword>
<dbReference type="SMART" id="SM00239">
    <property type="entry name" value="C2"/>
    <property type="match status" value="1"/>
</dbReference>
<dbReference type="Pfam" id="PF00168">
    <property type="entry name" value="C2"/>
    <property type="match status" value="1"/>
</dbReference>
<dbReference type="AlphaFoldDB" id="A0A7S2NF99"/>
<feature type="domain" description="C2" evidence="3">
    <location>
        <begin position="1"/>
        <end position="112"/>
    </location>
</feature>
<dbReference type="PANTHER" id="PTHR45911:SF4">
    <property type="entry name" value="MULTIPLE C2 AND TRANSMEMBRANE DOMAIN-CONTAINING PROTEIN"/>
    <property type="match status" value="1"/>
</dbReference>
<dbReference type="GO" id="GO:0005509">
    <property type="term" value="F:calcium ion binding"/>
    <property type="evidence" value="ECO:0007669"/>
    <property type="project" value="TreeGrafter"/>
</dbReference>
<evidence type="ECO:0000313" key="4">
    <source>
        <dbReference type="EMBL" id="CAD9537825.1"/>
    </source>
</evidence>
<evidence type="ECO:0000256" key="1">
    <source>
        <dbReference type="ARBA" id="ARBA00022723"/>
    </source>
</evidence>
<protein>
    <recommendedName>
        <fullName evidence="3">C2 domain-containing protein</fullName>
    </recommendedName>
</protein>
<evidence type="ECO:0000256" key="2">
    <source>
        <dbReference type="ARBA" id="ARBA00022837"/>
    </source>
</evidence>
<dbReference type="InterPro" id="IPR035892">
    <property type="entry name" value="C2_domain_sf"/>
</dbReference>
<proteinExistence type="predicted"/>
<gene>
    <name evidence="4" type="ORF">AAND1436_LOCUS47032</name>
</gene>
<evidence type="ECO:0000259" key="3">
    <source>
        <dbReference type="PROSITE" id="PS50004"/>
    </source>
</evidence>
<reference evidence="4" key="1">
    <citation type="submission" date="2021-01" db="EMBL/GenBank/DDBJ databases">
        <authorList>
            <person name="Corre E."/>
            <person name="Pelletier E."/>
            <person name="Niang G."/>
            <person name="Scheremetjew M."/>
            <person name="Finn R."/>
            <person name="Kale V."/>
            <person name="Holt S."/>
            <person name="Cochrane G."/>
            <person name="Meng A."/>
            <person name="Brown T."/>
            <person name="Cohen L."/>
        </authorList>
    </citation>
    <scope>NUCLEOTIDE SEQUENCE</scope>
    <source>
        <strain evidence="4">CCMP2222</strain>
    </source>
</reference>
<dbReference type="CDD" id="cd00030">
    <property type="entry name" value="C2"/>
    <property type="match status" value="1"/>
</dbReference>